<proteinExistence type="predicted"/>
<dbReference type="Proteomes" id="UP000295277">
    <property type="component" value="Unassembled WGS sequence"/>
</dbReference>
<dbReference type="AlphaFoldDB" id="A0A4R1Z063"/>
<dbReference type="Gene3D" id="3.30.530.20">
    <property type="match status" value="1"/>
</dbReference>
<dbReference type="InterPro" id="IPR019587">
    <property type="entry name" value="Polyketide_cyclase/dehydratase"/>
</dbReference>
<dbReference type="EMBL" id="SLVM01000004">
    <property type="protein sequence ID" value="TCM86513.1"/>
    <property type="molecule type" value="Genomic_DNA"/>
</dbReference>
<dbReference type="SUPFAM" id="SSF55961">
    <property type="entry name" value="Bet v1-like"/>
    <property type="match status" value="1"/>
</dbReference>
<reference evidence="1 2" key="1">
    <citation type="submission" date="2019-03" db="EMBL/GenBank/DDBJ databases">
        <title>Genomic Encyclopedia of Type Strains, Phase IV (KMG-IV): sequencing the most valuable type-strain genomes for metagenomic binning, comparative biology and taxonomic classification.</title>
        <authorList>
            <person name="Goeker M."/>
        </authorList>
    </citation>
    <scope>NUCLEOTIDE SEQUENCE [LARGE SCALE GENOMIC DNA]</scope>
    <source>
        <strain evidence="1 2">DSM 21153</strain>
    </source>
</reference>
<accession>A0A4R1Z063</accession>
<gene>
    <name evidence="1" type="ORF">EV216_10462</name>
</gene>
<evidence type="ECO:0000313" key="1">
    <source>
        <dbReference type="EMBL" id="TCM86513.1"/>
    </source>
</evidence>
<name>A0A4R1Z063_9RHOB</name>
<keyword evidence="2" id="KW-1185">Reference proteome</keyword>
<comment type="caution">
    <text evidence="1">The sequence shown here is derived from an EMBL/GenBank/DDBJ whole genome shotgun (WGS) entry which is preliminary data.</text>
</comment>
<dbReference type="Pfam" id="PF10604">
    <property type="entry name" value="Polyketide_cyc2"/>
    <property type="match status" value="1"/>
</dbReference>
<dbReference type="OrthoDB" id="7566055at2"/>
<dbReference type="InterPro" id="IPR023393">
    <property type="entry name" value="START-like_dom_sf"/>
</dbReference>
<sequence length="150" mass="16291">MDRSVIDHAAPVRTIARESIPASPERVWHTLTDFERWPNWNTAFRRVSTDGPLADGTALICTNAHGLMLRARIARLEHYTSIGWIAQAGAVQAGYLLTLVPHGGMTLATVEASVASGLARLMPGFTERALNAGLRRGLAALHCETVRPAR</sequence>
<organism evidence="1 2">
    <name type="scientific">Rhodovulum steppense</name>
    <dbReference type="NCBI Taxonomy" id="540251"/>
    <lineage>
        <taxon>Bacteria</taxon>
        <taxon>Pseudomonadati</taxon>
        <taxon>Pseudomonadota</taxon>
        <taxon>Alphaproteobacteria</taxon>
        <taxon>Rhodobacterales</taxon>
        <taxon>Paracoccaceae</taxon>
        <taxon>Rhodovulum</taxon>
    </lineage>
</organism>
<evidence type="ECO:0000313" key="2">
    <source>
        <dbReference type="Proteomes" id="UP000295277"/>
    </source>
</evidence>
<protein>
    <submittedName>
        <fullName evidence="1">Polyketide cyclase/dehydrase/lipid transport protein</fullName>
    </submittedName>
</protein>